<reference evidence="4 5" key="1">
    <citation type="submission" date="2015-05" db="EMBL/GenBank/DDBJ databases">
        <title>Draft genome sequence of Lampropedia sp. CT6, isolated from the microbial mat of a hot water spring, located at Manikaran, India.</title>
        <authorList>
            <person name="Tripathi C."/>
            <person name="Rani P."/>
            <person name="Mahato N.K."/>
            <person name="Lal R."/>
        </authorList>
    </citation>
    <scope>NUCLEOTIDE SEQUENCE [LARGE SCALE GENOMIC DNA]</scope>
    <source>
        <strain evidence="4 5">CT6</strain>
    </source>
</reference>
<dbReference type="SUPFAM" id="SSF53850">
    <property type="entry name" value="Periplasmic binding protein-like II"/>
    <property type="match status" value="1"/>
</dbReference>
<feature type="chain" id="PRO_5006713055" evidence="2">
    <location>
        <begin position="28"/>
        <end position="265"/>
    </location>
</feature>
<keyword evidence="5" id="KW-1185">Reference proteome</keyword>
<dbReference type="PANTHER" id="PTHR35936:SF37">
    <property type="entry name" value="AMINO ACID ABC TRANSPORTER SUBSTRATE-BINDING PROTEIN"/>
    <property type="match status" value="1"/>
</dbReference>
<dbReference type="Proteomes" id="UP000050580">
    <property type="component" value="Unassembled WGS sequence"/>
</dbReference>
<evidence type="ECO:0000259" key="3">
    <source>
        <dbReference type="SMART" id="SM00062"/>
    </source>
</evidence>
<comment type="caution">
    <text evidence="4">The sequence shown here is derived from an EMBL/GenBank/DDBJ whole genome shotgun (WGS) entry which is preliminary data.</text>
</comment>
<feature type="signal peptide" evidence="2">
    <location>
        <begin position="1"/>
        <end position="27"/>
    </location>
</feature>
<evidence type="ECO:0000313" key="5">
    <source>
        <dbReference type="Proteomes" id="UP000050580"/>
    </source>
</evidence>
<proteinExistence type="predicted"/>
<dbReference type="PROSITE" id="PS51257">
    <property type="entry name" value="PROKAR_LIPOPROTEIN"/>
    <property type="match status" value="1"/>
</dbReference>
<dbReference type="RefSeq" id="WP_046741160.1">
    <property type="nucleotide sequence ID" value="NZ_LBNQ01000019.1"/>
</dbReference>
<organism evidence="4 5">
    <name type="scientific">Lampropedia cohaerens</name>
    <dbReference type="NCBI Taxonomy" id="1610491"/>
    <lineage>
        <taxon>Bacteria</taxon>
        <taxon>Pseudomonadati</taxon>
        <taxon>Pseudomonadota</taxon>
        <taxon>Betaproteobacteria</taxon>
        <taxon>Burkholderiales</taxon>
        <taxon>Comamonadaceae</taxon>
        <taxon>Lampropedia</taxon>
    </lineage>
</organism>
<dbReference type="PANTHER" id="PTHR35936">
    <property type="entry name" value="MEMBRANE-BOUND LYTIC MUREIN TRANSGLYCOSYLASE F"/>
    <property type="match status" value="1"/>
</dbReference>
<protein>
    <submittedName>
        <fullName evidence="4">Amino acid ABC transporter substrate-binding protein</fullName>
    </submittedName>
</protein>
<dbReference type="STRING" id="1610491.AAV94_04560"/>
<name>A0A0U1Q0U7_9BURK</name>
<dbReference type="Gene3D" id="3.40.190.10">
    <property type="entry name" value="Periplasmic binding protein-like II"/>
    <property type="match status" value="2"/>
</dbReference>
<gene>
    <name evidence="4" type="ORF">AAV94_04560</name>
</gene>
<keyword evidence="1 2" id="KW-0732">Signal</keyword>
<feature type="domain" description="Solute-binding protein family 3/N-terminal" evidence="3">
    <location>
        <begin position="39"/>
        <end position="259"/>
    </location>
</feature>
<evidence type="ECO:0000313" key="4">
    <source>
        <dbReference type="EMBL" id="KKW68394.1"/>
    </source>
</evidence>
<dbReference type="OrthoDB" id="5363083at2"/>
<dbReference type="PATRIC" id="fig|1610491.3.peg.973"/>
<dbReference type="InterPro" id="IPR001638">
    <property type="entry name" value="Solute-binding_3/MltF_N"/>
</dbReference>
<dbReference type="AlphaFoldDB" id="A0A0U1Q0U7"/>
<sequence>MTFKLPTSFLSFAAGCVMALPMVTAHADDSLDKILAKGSIAIGIAGDFPPYGFVGPDFKPQGLEIDLAHHVAGKLGVKPDLVTVTNPNRIPYLQTRRIDVIISTLGKNPEREQVIDFGSAYAPFFQAVYGPVSMDIKSIEDLADKTAAVTRGTIQDDILTQTAPKSLRIQRFEDDASTVQAFVSGQTQLLVTGVSVADMVIRNNPQLNAEYKLLLKDSPNFIGVRKGETALKERLNAIILEAKESGYLEELSQKWLGRSTGELPL</sequence>
<accession>A0A0U1Q0U7</accession>
<evidence type="ECO:0000256" key="1">
    <source>
        <dbReference type="ARBA" id="ARBA00022729"/>
    </source>
</evidence>
<evidence type="ECO:0000256" key="2">
    <source>
        <dbReference type="SAM" id="SignalP"/>
    </source>
</evidence>
<dbReference type="EMBL" id="LBNQ01000019">
    <property type="protein sequence ID" value="KKW68394.1"/>
    <property type="molecule type" value="Genomic_DNA"/>
</dbReference>
<dbReference type="Pfam" id="PF00497">
    <property type="entry name" value="SBP_bac_3"/>
    <property type="match status" value="1"/>
</dbReference>
<dbReference type="SMART" id="SM00062">
    <property type="entry name" value="PBPb"/>
    <property type="match status" value="1"/>
</dbReference>